<evidence type="ECO:0000313" key="3">
    <source>
        <dbReference type="Proteomes" id="UP000054097"/>
    </source>
</evidence>
<dbReference type="EMBL" id="KN824403">
    <property type="protein sequence ID" value="KIM20883.1"/>
    <property type="molecule type" value="Genomic_DNA"/>
</dbReference>
<dbReference type="Proteomes" id="UP000054097">
    <property type="component" value="Unassembled WGS sequence"/>
</dbReference>
<organism evidence="2 3">
    <name type="scientific">Serendipita vermifera MAFF 305830</name>
    <dbReference type="NCBI Taxonomy" id="933852"/>
    <lineage>
        <taxon>Eukaryota</taxon>
        <taxon>Fungi</taxon>
        <taxon>Dikarya</taxon>
        <taxon>Basidiomycota</taxon>
        <taxon>Agaricomycotina</taxon>
        <taxon>Agaricomycetes</taxon>
        <taxon>Sebacinales</taxon>
        <taxon>Serendipitaceae</taxon>
        <taxon>Serendipita</taxon>
    </lineage>
</organism>
<feature type="compositionally biased region" description="Basic and acidic residues" evidence="1">
    <location>
        <begin position="40"/>
        <end position="61"/>
    </location>
</feature>
<evidence type="ECO:0000313" key="2">
    <source>
        <dbReference type="EMBL" id="KIM20883.1"/>
    </source>
</evidence>
<feature type="region of interest" description="Disordered" evidence="1">
    <location>
        <begin position="37"/>
        <end position="125"/>
    </location>
</feature>
<reference evidence="2 3" key="1">
    <citation type="submission" date="2014-04" db="EMBL/GenBank/DDBJ databases">
        <authorList>
            <consortium name="DOE Joint Genome Institute"/>
            <person name="Kuo A."/>
            <person name="Zuccaro A."/>
            <person name="Kohler A."/>
            <person name="Nagy L.G."/>
            <person name="Floudas D."/>
            <person name="Copeland A."/>
            <person name="Barry K.W."/>
            <person name="Cichocki N."/>
            <person name="Veneault-Fourrey C."/>
            <person name="LaButti K."/>
            <person name="Lindquist E.A."/>
            <person name="Lipzen A."/>
            <person name="Lundell T."/>
            <person name="Morin E."/>
            <person name="Murat C."/>
            <person name="Sun H."/>
            <person name="Tunlid A."/>
            <person name="Henrissat B."/>
            <person name="Grigoriev I.V."/>
            <person name="Hibbett D.S."/>
            <person name="Martin F."/>
            <person name="Nordberg H.P."/>
            <person name="Cantor M.N."/>
            <person name="Hua S.X."/>
        </authorList>
    </citation>
    <scope>NUCLEOTIDE SEQUENCE [LARGE SCALE GENOMIC DNA]</scope>
    <source>
        <strain evidence="2 3">MAFF 305830</strain>
    </source>
</reference>
<proteinExistence type="predicted"/>
<feature type="compositionally biased region" description="Basic and acidic residues" evidence="1">
    <location>
        <begin position="75"/>
        <end position="90"/>
    </location>
</feature>
<name>A0A0C2W305_SERVB</name>
<dbReference type="AlphaFoldDB" id="A0A0C2W305"/>
<accession>A0A0C2W305</accession>
<reference evidence="3" key="2">
    <citation type="submission" date="2015-01" db="EMBL/GenBank/DDBJ databases">
        <title>Evolutionary Origins and Diversification of the Mycorrhizal Mutualists.</title>
        <authorList>
            <consortium name="DOE Joint Genome Institute"/>
            <consortium name="Mycorrhizal Genomics Consortium"/>
            <person name="Kohler A."/>
            <person name="Kuo A."/>
            <person name="Nagy L.G."/>
            <person name="Floudas D."/>
            <person name="Copeland A."/>
            <person name="Barry K.W."/>
            <person name="Cichocki N."/>
            <person name="Veneault-Fourrey C."/>
            <person name="LaButti K."/>
            <person name="Lindquist E.A."/>
            <person name="Lipzen A."/>
            <person name="Lundell T."/>
            <person name="Morin E."/>
            <person name="Murat C."/>
            <person name="Riley R."/>
            <person name="Ohm R."/>
            <person name="Sun H."/>
            <person name="Tunlid A."/>
            <person name="Henrissat B."/>
            <person name="Grigoriev I.V."/>
            <person name="Hibbett D.S."/>
            <person name="Martin F."/>
        </authorList>
    </citation>
    <scope>NUCLEOTIDE SEQUENCE [LARGE SCALE GENOMIC DNA]</scope>
    <source>
        <strain evidence="3">MAFF 305830</strain>
    </source>
</reference>
<sequence length="125" mass="13410">MPLKVDASTEDLACHYCDDANYGTADAIKASRKKLVRKVMSRDHEQKAGKKHANGDDDRARKGISKSSVHIPTIESHKGGEDDQGGREDVADGNAVDKGLLEHPSSAKYGFGLDERNGGKCTSKG</sequence>
<protein>
    <submittedName>
        <fullName evidence="2">Uncharacterized protein</fullName>
    </submittedName>
</protein>
<evidence type="ECO:0000256" key="1">
    <source>
        <dbReference type="SAM" id="MobiDB-lite"/>
    </source>
</evidence>
<dbReference type="HOGENOM" id="CLU_1993997_0_0_1"/>
<keyword evidence="3" id="KW-1185">Reference proteome</keyword>
<gene>
    <name evidence="2" type="ORF">M408DRAFT_30018</name>
</gene>